<dbReference type="InterPro" id="IPR027417">
    <property type="entry name" value="P-loop_NTPase"/>
</dbReference>
<dbReference type="EMBL" id="JAMQOQ010000005">
    <property type="protein sequence ID" value="MDS0295824.1"/>
    <property type="molecule type" value="Genomic_DNA"/>
</dbReference>
<accession>A0ABU2G6I4</accession>
<keyword evidence="5" id="KW-1185">Reference proteome</keyword>
<keyword evidence="1" id="KW-0547">Nucleotide-binding</keyword>
<feature type="region of interest" description="Disordered" evidence="3">
    <location>
        <begin position="1"/>
        <end position="21"/>
    </location>
</feature>
<organism evidence="4 5">
    <name type="scientific">Halogeometricum luteum</name>
    <dbReference type="NCBI Taxonomy" id="2950537"/>
    <lineage>
        <taxon>Archaea</taxon>
        <taxon>Methanobacteriati</taxon>
        <taxon>Methanobacteriota</taxon>
        <taxon>Stenosarchaea group</taxon>
        <taxon>Halobacteria</taxon>
        <taxon>Halobacteriales</taxon>
        <taxon>Haloferacaceae</taxon>
        <taxon>Halogeometricum</taxon>
    </lineage>
</organism>
<dbReference type="InterPro" id="IPR050625">
    <property type="entry name" value="ParA/MinD_ATPase"/>
</dbReference>
<reference evidence="4 5" key="1">
    <citation type="submission" date="2022-06" db="EMBL/GenBank/DDBJ databases">
        <title>Halogeometricum sp. a new haloarchaeum isolate from saline soil.</title>
        <authorList>
            <person name="Strakova D."/>
            <person name="Galisteo C."/>
            <person name="Sanchez-Porro C."/>
            <person name="Ventosa A."/>
        </authorList>
    </citation>
    <scope>NUCLEOTIDE SEQUENCE [LARGE SCALE GENOMIC DNA]</scope>
    <source>
        <strain evidence="5">S3BR25-2</strain>
    </source>
</reference>
<keyword evidence="2" id="KW-0067">ATP-binding</keyword>
<proteinExistence type="predicted"/>
<dbReference type="PANTHER" id="PTHR43384">
    <property type="entry name" value="SEPTUM SITE-DETERMINING PROTEIN MIND HOMOLOG, CHLOROPLASTIC-RELATED"/>
    <property type="match status" value="1"/>
</dbReference>
<evidence type="ECO:0000256" key="1">
    <source>
        <dbReference type="ARBA" id="ARBA00022741"/>
    </source>
</evidence>
<sequence>MHDAGSADGTDDGDRTDSDRTGGANIGALVGAVGGAGTTRCTLEAAAALAADGADVGVFDAAYATQGLADHLDGRIEPDLTALVTDAADAPLSDALTTLDCEAPGRVSVCPAFAPLERFARAKAPDAARRFEARLNRASERFDHVLVDVPPVAANQAIAAVNAADRVVVVAPGTTRGADAVQRTRTRLEHVGSGADFVVATRGAFEAADCEVPASEVTDPASVPSCLDEGGPFAESVARLAAGATGRDVSEAAGSGGLLSGVERYVK</sequence>
<evidence type="ECO:0000256" key="2">
    <source>
        <dbReference type="ARBA" id="ARBA00022840"/>
    </source>
</evidence>
<name>A0ABU2G6I4_9EURY</name>
<evidence type="ECO:0000313" key="4">
    <source>
        <dbReference type="EMBL" id="MDS0295824.1"/>
    </source>
</evidence>
<evidence type="ECO:0000313" key="5">
    <source>
        <dbReference type="Proteomes" id="UP001254813"/>
    </source>
</evidence>
<protein>
    <submittedName>
        <fullName evidence="4">ParA family protein</fullName>
    </submittedName>
</protein>
<comment type="caution">
    <text evidence="4">The sequence shown here is derived from an EMBL/GenBank/DDBJ whole genome shotgun (WGS) entry which is preliminary data.</text>
</comment>
<dbReference type="Proteomes" id="UP001254813">
    <property type="component" value="Unassembled WGS sequence"/>
</dbReference>
<gene>
    <name evidence="4" type="ORF">NDI79_16755</name>
</gene>
<dbReference type="Gene3D" id="3.40.50.300">
    <property type="entry name" value="P-loop containing nucleotide triphosphate hydrolases"/>
    <property type="match status" value="1"/>
</dbReference>
<dbReference type="RefSeq" id="WP_310929792.1">
    <property type="nucleotide sequence ID" value="NZ_JAMQOQ010000005.1"/>
</dbReference>
<evidence type="ECO:0000256" key="3">
    <source>
        <dbReference type="SAM" id="MobiDB-lite"/>
    </source>
</evidence>
<dbReference type="SUPFAM" id="SSF52540">
    <property type="entry name" value="P-loop containing nucleoside triphosphate hydrolases"/>
    <property type="match status" value="1"/>
</dbReference>
<dbReference type="PANTHER" id="PTHR43384:SF6">
    <property type="entry name" value="SEPTUM SITE-DETERMINING PROTEIN MIND HOMOLOG, CHLOROPLASTIC"/>
    <property type="match status" value="1"/>
</dbReference>